<evidence type="ECO:0000313" key="1">
    <source>
        <dbReference type="EMBL" id="RPD42829.1"/>
    </source>
</evidence>
<gene>
    <name evidence="1" type="ORF">EG028_00585</name>
</gene>
<dbReference type="EMBL" id="RMBX01000001">
    <property type="protein sequence ID" value="RPD42829.1"/>
    <property type="molecule type" value="Genomic_DNA"/>
</dbReference>
<dbReference type="OrthoDB" id="680656at2"/>
<reference evidence="2" key="1">
    <citation type="submission" date="2018-11" db="EMBL/GenBank/DDBJ databases">
        <title>Chitinophaga lutea sp.nov., isolate from arsenic contaminated soil.</title>
        <authorList>
            <person name="Zong Y."/>
        </authorList>
    </citation>
    <scope>NUCLEOTIDE SEQUENCE [LARGE SCALE GENOMIC DNA]</scope>
    <source>
        <strain evidence="2">YLT18</strain>
    </source>
</reference>
<evidence type="ECO:0000313" key="2">
    <source>
        <dbReference type="Proteomes" id="UP000279089"/>
    </source>
</evidence>
<protein>
    <recommendedName>
        <fullName evidence="3">RHS repeat protein</fullName>
    </recommendedName>
</protein>
<accession>A0A3N4MTH9</accession>
<name>A0A3N4MTH9_9BACT</name>
<proteinExistence type="predicted"/>
<keyword evidence="2" id="KW-1185">Reference proteome</keyword>
<sequence>MSKRKLAYLFVVVFGFVIPRAFSQIKSDIIPMSPSATTLGKFGEMPVNIFTGMPGINIPIYEIELDGVKIPISVAYHAGGFKVDEGSSHVGLGWALNAGGMINNMGVPQKYEVMKLNYKPTETSTATDGYGNSWTWNTDGTAVRRRNQSPKRYVNAPGLEFRFWGDTTPIVQDPPMSLARRDTLLGNDLWITNEHGVRYRFRADEFHEYKYVPPLPFNEPVNPSLNIYDMIAEKNPSYSSPDKTSYLKEIITLHGQNILFEHDEYSMYNTGGFNESIFFPRNQVSPFIQKRDGGILPIDDVGRFTSYATSRIRKIAASNGIIVEFNYGEFRKDVPADMMLKSILVYHIKNGQRIVLKTVKFYQSYFDCKYQGEVTPGDIPGSVFHRLRLDSLEIGSGAVYEPEKYKFEYNENDLPEKGSFSQDIWGYYNAAPNLALMPQRTESVGPAGRSLTYSTPIVNRLADSLAPLSAVLKKITYPTGGTTSYEYEINRVETNPYHAELTYNGIPFGDNKMDFPITPRSLPIDMVGTERDDQLFRKSGPFFFSIRSFVKVNGVYGKNVSFIFRTPPATDAGPFSIEVTAVAGGGVFGTNPNGTPSFLPNGIYKFYVTNTAEGTSWDWAICQLTIREPASLANPITMAPYNYRGPGIRVKKITDYDGKDHLNDMVRSYKYHQFTNPARSSGRLSSENGGVPGKPYSTDELDVVIPRYVYDESPFAVTAPIPTSQYVMSNVGTPSNPEYVGGRQEGNGVIYFDNRSYVIPIHQTYDIVSAATGYPGGAEIPVYVGYSNVTEEFGEDGIHGKKEYTFTNSGQHWQRGQRLSERTYKKMGSTYTLVNTDSTIYAIDNNWVRATAVISKTQGNIAGNPLVTSSSWMGYDIPYLPSPTWTKTLNSVKDTLMTVSGFAASYPGITGTENNSEAIKRLNRINALTQLVETSSFLIPAGTTTPKLVSSKLNTYRKNATLVDTTFEIENDVASTAFHKATVVSGKFVRNKDYVVQEVATRYGPAGNLLEGYKPGFGANAYIWDYNNTYPVAIVVNADSLSIAYTSFETSNHGNWVITGGQMDPSNAQTGSGSYKFLTGGSICKTGLPTTNKYLVTYWSRNGTLTGAGTLKNSEAGWNGWVYYEHELAAGSSSVCLTGNNIAVDELRLYPENSAMSTQAFEPFVGVVSQCTPDNRITHFRYDPLGRLQFQLDADRSIIKVYEYNYISGAAAGL</sequence>
<comment type="caution">
    <text evidence="1">The sequence shown here is derived from an EMBL/GenBank/DDBJ whole genome shotgun (WGS) entry which is preliminary data.</text>
</comment>
<evidence type="ECO:0008006" key="3">
    <source>
        <dbReference type="Google" id="ProtNLM"/>
    </source>
</evidence>
<dbReference type="AlphaFoldDB" id="A0A3N4MTH9"/>
<organism evidence="1 2">
    <name type="scientific">Chitinophaga barathri</name>
    <dbReference type="NCBI Taxonomy" id="1647451"/>
    <lineage>
        <taxon>Bacteria</taxon>
        <taxon>Pseudomonadati</taxon>
        <taxon>Bacteroidota</taxon>
        <taxon>Chitinophagia</taxon>
        <taxon>Chitinophagales</taxon>
        <taxon>Chitinophagaceae</taxon>
        <taxon>Chitinophaga</taxon>
    </lineage>
</organism>
<dbReference type="Proteomes" id="UP000279089">
    <property type="component" value="Unassembled WGS sequence"/>
</dbReference>